<name>A0A6J4CU92_9EURO</name>
<reference evidence="3" key="1">
    <citation type="journal article" date="2020" name="Org. Lett.">
        <title>Structural Diversification of Andiconin-Derived Natural Products by alpha-Ketoglutarate-Dependent Dioxygenases.</title>
        <authorList>
            <person name="Bai T."/>
            <person name="Matsuda Y."/>
            <person name="Tao H."/>
            <person name="Mori T."/>
            <person name="Zhang Y."/>
            <person name="Abe I."/>
        </authorList>
    </citation>
    <scope>NUCLEOTIDE SEQUENCE</scope>
    <source>
        <strain evidence="3">TJ23</strain>
    </source>
</reference>
<evidence type="ECO:0000256" key="2">
    <source>
        <dbReference type="ARBA" id="ARBA00023315"/>
    </source>
</evidence>
<dbReference type="EMBL" id="LC537469">
    <property type="protein sequence ID" value="BCD52384.1"/>
    <property type="molecule type" value="Genomic_DNA"/>
</dbReference>
<sequence>MALGALPDTHILSPIDHTFPEVNTCYYLYFQRIRHGDVQLTLQRGVERLVRRYPFLAGEIVDSKGSKAARYSGLRHVQESVSAANGCSFIEFRQDFSLSVKAITEATTRSGPEDLLLARKLSPLPLLPEASQRKCLVRFRATTVSDGLVLAMGFSHSFFDANGAAHLLERLAECCGDDSPEPWNDPDDQSLRRTVWGLGDGIVSSRKHAEHFGPLPALAKPPGGQVSLLEALTVNTMVCRWKVSAAKVEMLKRACIRLLSYQGNDARIPYLSSLDVLTSCLSTCLQRSKGIAGPSKAGISINLRGRLNPTWPSGYLGNLATYATVPSGSAPTQQELRAAKQITYGLPRLSSLTPDLAQVYRNACSLRETISSFDDQFIRGLVSWLVSQPDLTKVNIQPYVVNFTSWRHLNLYDLEFGPSLRRPCHVLTHGMPPTLCLVMPEKKVAGDGRNDWDIVSYLDMDDYLRLNEDDLIRFLLE</sequence>
<dbReference type="InterPro" id="IPR050317">
    <property type="entry name" value="Plant_Fungal_Acyltransferase"/>
</dbReference>
<dbReference type="Gene3D" id="3.30.559.10">
    <property type="entry name" value="Chloramphenicol acetyltransferase-like domain"/>
    <property type="match status" value="2"/>
</dbReference>
<evidence type="ECO:0000313" key="3">
    <source>
        <dbReference type="EMBL" id="BCD52384.1"/>
    </source>
</evidence>
<dbReference type="GO" id="GO:0016747">
    <property type="term" value="F:acyltransferase activity, transferring groups other than amino-acyl groups"/>
    <property type="evidence" value="ECO:0007669"/>
    <property type="project" value="TreeGrafter"/>
</dbReference>
<protein>
    <submittedName>
        <fullName evidence="3">Acetyltransferase SptG</fullName>
    </submittedName>
</protein>
<evidence type="ECO:0000256" key="1">
    <source>
        <dbReference type="ARBA" id="ARBA00022679"/>
    </source>
</evidence>
<gene>
    <name evidence="3" type="primary">sptG</name>
</gene>
<dbReference type="InterPro" id="IPR023213">
    <property type="entry name" value="CAT-like_dom_sf"/>
</dbReference>
<dbReference type="Pfam" id="PF02458">
    <property type="entry name" value="Transferase"/>
    <property type="match status" value="1"/>
</dbReference>
<keyword evidence="1 3" id="KW-0808">Transferase</keyword>
<organism evidence="3">
    <name type="scientific">Aspergillus sp</name>
    <dbReference type="NCBI Taxonomy" id="5065"/>
    <lineage>
        <taxon>Eukaryota</taxon>
        <taxon>Fungi</taxon>
        <taxon>Dikarya</taxon>
        <taxon>Ascomycota</taxon>
        <taxon>Pezizomycotina</taxon>
        <taxon>Eurotiomycetes</taxon>
        <taxon>Eurotiomycetidae</taxon>
        <taxon>Eurotiales</taxon>
        <taxon>Aspergillaceae</taxon>
        <taxon>Aspergillus</taxon>
    </lineage>
</organism>
<dbReference type="PANTHER" id="PTHR31642">
    <property type="entry name" value="TRICHOTHECENE 3-O-ACETYLTRANSFERASE"/>
    <property type="match status" value="1"/>
</dbReference>
<dbReference type="AlphaFoldDB" id="A0A6J4CU92"/>
<accession>A0A6J4CU92</accession>
<dbReference type="PANTHER" id="PTHR31642:SF270">
    <property type="entry name" value="O-ACYLTRANSFERASE AUSQ"/>
    <property type="match status" value="1"/>
</dbReference>
<proteinExistence type="predicted"/>
<keyword evidence="2" id="KW-0012">Acyltransferase</keyword>